<dbReference type="EMBL" id="GGEC01047194">
    <property type="protein sequence ID" value="MBX27678.1"/>
    <property type="molecule type" value="Transcribed_RNA"/>
</dbReference>
<evidence type="ECO:0000313" key="1">
    <source>
        <dbReference type="EMBL" id="MBX27678.1"/>
    </source>
</evidence>
<protein>
    <submittedName>
        <fullName evidence="1">Uncharacterized protein LOC101314719 isoform X1</fullName>
    </submittedName>
</protein>
<sequence length="41" mass="4799">MYLSICSQRRNLDNPLKWKVFNAPTFDYSEISVCNCSLQVN</sequence>
<dbReference type="AlphaFoldDB" id="A0A2P2MBT4"/>
<organism evidence="1">
    <name type="scientific">Rhizophora mucronata</name>
    <name type="common">Asiatic mangrove</name>
    <dbReference type="NCBI Taxonomy" id="61149"/>
    <lineage>
        <taxon>Eukaryota</taxon>
        <taxon>Viridiplantae</taxon>
        <taxon>Streptophyta</taxon>
        <taxon>Embryophyta</taxon>
        <taxon>Tracheophyta</taxon>
        <taxon>Spermatophyta</taxon>
        <taxon>Magnoliopsida</taxon>
        <taxon>eudicotyledons</taxon>
        <taxon>Gunneridae</taxon>
        <taxon>Pentapetalae</taxon>
        <taxon>rosids</taxon>
        <taxon>fabids</taxon>
        <taxon>Malpighiales</taxon>
        <taxon>Rhizophoraceae</taxon>
        <taxon>Rhizophora</taxon>
    </lineage>
</organism>
<reference evidence="1" key="1">
    <citation type="submission" date="2018-02" db="EMBL/GenBank/DDBJ databases">
        <title>Rhizophora mucronata_Transcriptome.</title>
        <authorList>
            <person name="Meera S.P."/>
            <person name="Sreeshan A."/>
            <person name="Augustine A."/>
        </authorList>
    </citation>
    <scope>NUCLEOTIDE SEQUENCE</scope>
    <source>
        <tissue evidence="1">Leaf</tissue>
    </source>
</reference>
<proteinExistence type="predicted"/>
<name>A0A2P2MBT4_RHIMU</name>
<accession>A0A2P2MBT4</accession>